<dbReference type="AlphaFoldDB" id="A0A396I4G6"/>
<evidence type="ECO:0008006" key="3">
    <source>
        <dbReference type="Google" id="ProtNLM"/>
    </source>
</evidence>
<reference evidence="2" key="1">
    <citation type="journal article" date="2018" name="Nat. Plants">
        <title>Whole-genome landscape of Medicago truncatula symbiotic genes.</title>
        <authorList>
            <person name="Pecrix Y."/>
            <person name="Gamas P."/>
            <person name="Carrere S."/>
        </authorList>
    </citation>
    <scope>NUCLEOTIDE SEQUENCE</scope>
    <source>
        <tissue evidence="2">Leaves</tissue>
    </source>
</reference>
<name>A0A396I4G6_MEDTR</name>
<evidence type="ECO:0000313" key="2">
    <source>
        <dbReference type="EMBL" id="RHN60526.1"/>
    </source>
</evidence>
<gene>
    <name evidence="2" type="ORF">MtrunA17_Chr4g0026781</name>
</gene>
<accession>A0A396I4G6</accession>
<organism evidence="2">
    <name type="scientific">Medicago truncatula</name>
    <name type="common">Barrel medic</name>
    <name type="synonym">Medicago tribuloides</name>
    <dbReference type="NCBI Taxonomy" id="3880"/>
    <lineage>
        <taxon>Eukaryota</taxon>
        <taxon>Viridiplantae</taxon>
        <taxon>Streptophyta</taxon>
        <taxon>Embryophyta</taxon>
        <taxon>Tracheophyta</taxon>
        <taxon>Spermatophyta</taxon>
        <taxon>Magnoliopsida</taxon>
        <taxon>eudicotyledons</taxon>
        <taxon>Gunneridae</taxon>
        <taxon>Pentapetalae</taxon>
        <taxon>rosids</taxon>
        <taxon>fabids</taxon>
        <taxon>Fabales</taxon>
        <taxon>Fabaceae</taxon>
        <taxon>Papilionoideae</taxon>
        <taxon>50 kb inversion clade</taxon>
        <taxon>NPAAA clade</taxon>
        <taxon>Hologalegina</taxon>
        <taxon>IRL clade</taxon>
        <taxon>Trifolieae</taxon>
        <taxon>Medicago</taxon>
    </lineage>
</organism>
<evidence type="ECO:0000256" key="1">
    <source>
        <dbReference type="SAM" id="Phobius"/>
    </source>
</evidence>
<keyword evidence="1" id="KW-0812">Transmembrane</keyword>
<proteinExistence type="predicted"/>
<dbReference type="EMBL" id="PSQE01000004">
    <property type="protein sequence ID" value="RHN60526.1"/>
    <property type="molecule type" value="Genomic_DNA"/>
</dbReference>
<comment type="caution">
    <text evidence="2">The sequence shown here is derived from an EMBL/GenBank/DDBJ whole genome shotgun (WGS) entry which is preliminary data.</text>
</comment>
<feature type="transmembrane region" description="Helical" evidence="1">
    <location>
        <begin position="144"/>
        <end position="162"/>
    </location>
</feature>
<sequence>MFLVFVGGVFVFVIDVLLDALLPLCYRLCVVARRNGGFCCCDGCCCCEGSFVVDSLKRRCCISLMETVCVWFRRSLVVVQWLLLVVLWCKTSQLFGLFFDWFRSRLVGFRYALVEVYGYIGHLHRFGHRAFCECNFKEQFSCCMMLTGFLGGFCCFFGRCVFG</sequence>
<keyword evidence="1" id="KW-1133">Transmembrane helix</keyword>
<keyword evidence="1" id="KW-0472">Membrane</keyword>
<dbReference type="Gramene" id="rna22847">
    <property type="protein sequence ID" value="RHN60526.1"/>
    <property type="gene ID" value="gene22847"/>
</dbReference>
<protein>
    <recommendedName>
        <fullName evidence="3">Transmembrane protein</fullName>
    </recommendedName>
</protein>
<dbReference type="Proteomes" id="UP000265566">
    <property type="component" value="Chromosome 4"/>
</dbReference>